<dbReference type="OrthoDB" id="6093641at2759"/>
<protein>
    <submittedName>
        <fullName evidence="1">Uncharacterized protein</fullName>
    </submittedName>
</protein>
<dbReference type="Proteomes" id="UP000053766">
    <property type="component" value="Unassembled WGS sequence"/>
</dbReference>
<dbReference type="EMBL" id="KN716389">
    <property type="protein sequence ID" value="KJH45745.1"/>
    <property type="molecule type" value="Genomic_DNA"/>
</dbReference>
<gene>
    <name evidence="1" type="ORF">DICVIV_08220</name>
</gene>
<proteinExistence type="predicted"/>
<sequence length="291" mass="33525">MQLHNSKLLPEYYYTFGEVIDETPPRYLNDEIDSFSSLRLLHSLTEMIFIDSFSVMRLALLIFIKMSSVSVFARRLIHWTTSVSFASLITVQTLIYNVPSLRKQSSFGSFAEYIPGYNKRAFDTLAAPGFIAFDKRAFDSLEFIGTLDSLKKGLKLIEGPIKNLSILSQRLIIKQSLMFLNRLRVSFSHLQIYTIHSKTQKYAGQGFGAFNKRALYDLIDESNILEEPSRHAPNNEIDPRHRAVPLSMLSIVTQTLEGRIPAVFSSLKISGLRRERRNRKYVHVKFHRNIR</sequence>
<name>A0A0D8XMK2_DICVI</name>
<keyword evidence="2" id="KW-1185">Reference proteome</keyword>
<dbReference type="AlphaFoldDB" id="A0A0D8XMK2"/>
<evidence type="ECO:0000313" key="1">
    <source>
        <dbReference type="EMBL" id="KJH45745.1"/>
    </source>
</evidence>
<reference evidence="2" key="2">
    <citation type="journal article" date="2016" name="Sci. Rep.">
        <title>Dictyocaulus viviparus genome, variome and transcriptome elucidate lungworm biology and support future intervention.</title>
        <authorList>
            <person name="McNulty S.N."/>
            <person name="Strube C."/>
            <person name="Rosa B.A."/>
            <person name="Martin J.C."/>
            <person name="Tyagi R."/>
            <person name="Choi Y.J."/>
            <person name="Wang Q."/>
            <person name="Hallsworth Pepin K."/>
            <person name="Zhang X."/>
            <person name="Ozersky P."/>
            <person name="Wilson R.K."/>
            <person name="Sternberg P.W."/>
            <person name="Gasser R.B."/>
            <person name="Mitreva M."/>
        </authorList>
    </citation>
    <scope>NUCLEOTIDE SEQUENCE [LARGE SCALE GENOMIC DNA]</scope>
    <source>
        <strain evidence="2">HannoverDv2000</strain>
    </source>
</reference>
<evidence type="ECO:0000313" key="2">
    <source>
        <dbReference type="Proteomes" id="UP000053766"/>
    </source>
</evidence>
<reference evidence="1 2" key="1">
    <citation type="submission" date="2013-11" db="EMBL/GenBank/DDBJ databases">
        <title>Draft genome of the bovine lungworm Dictyocaulus viviparus.</title>
        <authorList>
            <person name="Mitreva M."/>
        </authorList>
    </citation>
    <scope>NUCLEOTIDE SEQUENCE [LARGE SCALE GENOMIC DNA]</scope>
    <source>
        <strain evidence="1 2">HannoverDv2000</strain>
    </source>
</reference>
<accession>A0A0D8XMK2</accession>
<organism evidence="1 2">
    <name type="scientific">Dictyocaulus viviparus</name>
    <name type="common">Bovine lungworm</name>
    <dbReference type="NCBI Taxonomy" id="29172"/>
    <lineage>
        <taxon>Eukaryota</taxon>
        <taxon>Metazoa</taxon>
        <taxon>Ecdysozoa</taxon>
        <taxon>Nematoda</taxon>
        <taxon>Chromadorea</taxon>
        <taxon>Rhabditida</taxon>
        <taxon>Rhabditina</taxon>
        <taxon>Rhabditomorpha</taxon>
        <taxon>Strongyloidea</taxon>
        <taxon>Metastrongylidae</taxon>
        <taxon>Dictyocaulus</taxon>
    </lineage>
</organism>